<dbReference type="EMBL" id="CAJNOR010007467">
    <property type="protein sequence ID" value="CAF1617789.1"/>
    <property type="molecule type" value="Genomic_DNA"/>
</dbReference>
<evidence type="ECO:0000313" key="13">
    <source>
        <dbReference type="EMBL" id="CAF1617789.1"/>
    </source>
</evidence>
<evidence type="ECO:0000256" key="4">
    <source>
        <dbReference type="ARBA" id="ARBA00022695"/>
    </source>
</evidence>
<dbReference type="InterPro" id="IPR023313">
    <property type="entry name" value="UBQ-conjugating_AS"/>
</dbReference>
<dbReference type="Proteomes" id="UP000663828">
    <property type="component" value="Unassembled WGS sequence"/>
</dbReference>
<evidence type="ECO:0000256" key="7">
    <source>
        <dbReference type="ARBA" id="ARBA00022840"/>
    </source>
</evidence>
<dbReference type="PROSITE" id="PS51996">
    <property type="entry name" value="TR_MART"/>
    <property type="match status" value="1"/>
</dbReference>
<evidence type="ECO:0000256" key="9">
    <source>
        <dbReference type="PROSITE-ProRule" id="PRU10133"/>
    </source>
</evidence>
<keyword evidence="4" id="KW-0548">Nucleotidyltransferase</keyword>
<reference evidence="13" key="1">
    <citation type="submission" date="2021-02" db="EMBL/GenBank/DDBJ databases">
        <authorList>
            <person name="Nowell W R."/>
        </authorList>
    </citation>
    <scope>NUCLEOTIDE SEQUENCE</scope>
</reference>
<evidence type="ECO:0000256" key="1">
    <source>
        <dbReference type="ARBA" id="ARBA00009558"/>
    </source>
</evidence>
<dbReference type="SUPFAM" id="SSF54495">
    <property type="entry name" value="UBC-like"/>
    <property type="match status" value="1"/>
</dbReference>
<evidence type="ECO:0000256" key="8">
    <source>
        <dbReference type="ARBA" id="ARBA00047597"/>
    </source>
</evidence>
<dbReference type="Proteomes" id="UP000663852">
    <property type="component" value="Unassembled WGS sequence"/>
</dbReference>
<evidence type="ECO:0000256" key="6">
    <source>
        <dbReference type="ARBA" id="ARBA00022786"/>
    </source>
</evidence>
<evidence type="ECO:0000259" key="11">
    <source>
        <dbReference type="PROSITE" id="PS50127"/>
    </source>
</evidence>
<dbReference type="PROSITE" id="PS00183">
    <property type="entry name" value="UBC_1"/>
    <property type="match status" value="1"/>
</dbReference>
<dbReference type="GO" id="GO:0005524">
    <property type="term" value="F:ATP binding"/>
    <property type="evidence" value="ECO:0007669"/>
    <property type="project" value="UniProtKB-KW"/>
</dbReference>
<dbReference type="OrthoDB" id="10024824at2759"/>
<evidence type="ECO:0000313" key="12">
    <source>
        <dbReference type="EMBL" id="CAF1366264.1"/>
    </source>
</evidence>
<accession>A0A816C624</accession>
<dbReference type="EC" id="2.4.2.31" evidence="10"/>
<evidence type="ECO:0000256" key="5">
    <source>
        <dbReference type="ARBA" id="ARBA00022741"/>
    </source>
</evidence>
<keyword evidence="2 10" id="KW-0328">Glycosyltransferase</keyword>
<proteinExistence type="inferred from homology"/>
<feature type="domain" description="UBC core" evidence="11">
    <location>
        <begin position="231"/>
        <end position="379"/>
    </location>
</feature>
<dbReference type="PANTHER" id="PTHR24068">
    <property type="entry name" value="UBIQUITIN-CONJUGATING ENZYME E2"/>
    <property type="match status" value="1"/>
</dbReference>
<dbReference type="PROSITE" id="PS50127">
    <property type="entry name" value="UBC_2"/>
    <property type="match status" value="1"/>
</dbReference>
<evidence type="ECO:0000256" key="10">
    <source>
        <dbReference type="RuleBase" id="RU361228"/>
    </source>
</evidence>
<keyword evidence="10" id="KW-0520">NAD</keyword>
<comment type="catalytic activity">
    <reaction evidence="8 10">
        <text>L-arginyl-[protein] + NAD(+) = N(omega)-(ADP-D-ribosyl)-L-arginyl-[protein] + nicotinamide + H(+)</text>
        <dbReference type="Rhea" id="RHEA:19149"/>
        <dbReference type="Rhea" id="RHEA-COMP:10532"/>
        <dbReference type="Rhea" id="RHEA-COMP:15087"/>
        <dbReference type="ChEBI" id="CHEBI:15378"/>
        <dbReference type="ChEBI" id="CHEBI:17154"/>
        <dbReference type="ChEBI" id="CHEBI:29965"/>
        <dbReference type="ChEBI" id="CHEBI:57540"/>
        <dbReference type="ChEBI" id="CHEBI:142554"/>
        <dbReference type="EC" id="2.4.2.31"/>
    </reaction>
</comment>
<keyword evidence="14" id="KW-1185">Reference proteome</keyword>
<dbReference type="InterPro" id="IPR000768">
    <property type="entry name" value="ART"/>
</dbReference>
<dbReference type="GO" id="GO:0106274">
    <property type="term" value="F:NAD+-protein-arginine ADP-ribosyltransferase activity"/>
    <property type="evidence" value="ECO:0007669"/>
    <property type="project" value="UniProtKB-EC"/>
</dbReference>
<keyword evidence="6" id="KW-0833">Ubl conjugation pathway</keyword>
<dbReference type="FunFam" id="3.10.110.10:FF:000060">
    <property type="entry name" value="Ubiquitin conjugating enzyme (UbcB)"/>
    <property type="match status" value="1"/>
</dbReference>
<keyword evidence="10" id="KW-0521">NADP</keyword>
<evidence type="ECO:0000313" key="14">
    <source>
        <dbReference type="Proteomes" id="UP000663828"/>
    </source>
</evidence>
<comment type="caution">
    <text evidence="13">The sequence shown here is derived from an EMBL/GenBank/DDBJ whole genome shotgun (WGS) entry which is preliminary data.</text>
</comment>
<dbReference type="Gene3D" id="3.10.110.10">
    <property type="entry name" value="Ubiquitin Conjugating Enzyme"/>
    <property type="match status" value="1"/>
</dbReference>
<keyword evidence="7" id="KW-0067">ATP-binding</keyword>
<feature type="active site" description="Glycyl thioester intermediate" evidence="9">
    <location>
        <position position="317"/>
    </location>
</feature>
<dbReference type="GO" id="GO:0016779">
    <property type="term" value="F:nucleotidyltransferase activity"/>
    <property type="evidence" value="ECO:0007669"/>
    <property type="project" value="UniProtKB-KW"/>
</dbReference>
<evidence type="ECO:0000256" key="2">
    <source>
        <dbReference type="ARBA" id="ARBA00022676"/>
    </source>
</evidence>
<organism evidence="13 14">
    <name type="scientific">Adineta ricciae</name>
    <name type="common">Rotifer</name>
    <dbReference type="NCBI Taxonomy" id="249248"/>
    <lineage>
        <taxon>Eukaryota</taxon>
        <taxon>Metazoa</taxon>
        <taxon>Spiralia</taxon>
        <taxon>Gnathifera</taxon>
        <taxon>Rotifera</taxon>
        <taxon>Eurotatoria</taxon>
        <taxon>Bdelloidea</taxon>
        <taxon>Adinetida</taxon>
        <taxon>Adinetidae</taxon>
        <taxon>Adineta</taxon>
    </lineage>
</organism>
<dbReference type="InterPro" id="IPR016135">
    <property type="entry name" value="UBQ-conjugating_enzyme/RWD"/>
</dbReference>
<dbReference type="Gene3D" id="3.90.176.10">
    <property type="entry name" value="Toxin ADP-ribosyltransferase, Chain A, domain 1"/>
    <property type="match status" value="1"/>
</dbReference>
<name>A0A816C624_ADIRI</name>
<dbReference type="SUPFAM" id="SSF56399">
    <property type="entry name" value="ADP-ribosylation"/>
    <property type="match status" value="1"/>
</dbReference>
<keyword evidence="5" id="KW-0547">Nucleotide-binding</keyword>
<dbReference type="Pfam" id="PF01129">
    <property type="entry name" value="ART"/>
    <property type="match status" value="1"/>
</dbReference>
<dbReference type="InterPro" id="IPR000608">
    <property type="entry name" value="UBC"/>
</dbReference>
<keyword evidence="3 10" id="KW-0808">Transferase</keyword>
<dbReference type="SMART" id="SM00212">
    <property type="entry name" value="UBCc"/>
    <property type="match status" value="1"/>
</dbReference>
<dbReference type="Pfam" id="PF00179">
    <property type="entry name" value="UQ_con"/>
    <property type="match status" value="1"/>
</dbReference>
<sequence length="941" mass="109714">MGVICSRQSAVVAPLSLDHTATAIPESNSKRDNKVKIIWLGSQNISCLTELRRIYNQVYAFDNLQNSIESIKVLSADDSKIFCIVDGDSYKNKKSNTTIKKLTSLNSVLALYIYDENKNILENYSGVRTLPNMDHLIQQIVMTMDYLGVLPSINKSIATTIILDGENIRLEVHQNAINLLVNIENEVKCMLDNTQVDNKYQRELVDWKVEFIISNKVRNMMDTSFDRQIALLKPRTRKHFNLSENRPEEILSISMVDESKDILHWQAEIRGPMNTPYENGVFKLDLRFCEDCPFKPPSVRFKTKVFHPNISSNGEICLDILRDQWTPSLTLEVVLISIISLLSDPNADDFIVPEAAFLYRENRKDYDIKAREWVIRYAMTESSFTETRQSPDATYFNLNHDNDTVTEVKLLFDKVNENNALESQTSKRYRPERFNSFEPLCSKTFEMGESKESLSIIDRCFSLGNHPLQTNRPWNDDFYSIVKKWDFNYEVSLAIKRLHINAFKQQNEDKYKKLVETLLPELLKREEFELQNKEQSERLFDILWSIVLHKKELKLCTESGSKELCEAPDMQVSEINEFDSEGFSKWRSKILLDVLPLMANDGKAFKREKDEEYKKLVANYMQIKTGRRMNTFSRRDFLTVGVKSEVTLSPNNEFWTKNEYKELIYKLSWAQQMLEGDELEKKLKYQMLVTELLDIIYPITTIQPWTKETYNQFVDTILPKLLETEGFIYWQEKCEKMVDTLTQTLEMEGINVILEKQDYSKLVSELRKLISKTPEEIGKGCVHIYTENGAFCSQLNHFLREPNETMIEEFASFICLLYCCFDHASSIEIHSTNVYRGMTLSPSMIEDYKTAAEHGGSYRWAAFSSTSKNPIVADWFGNNTLFIMHLRKVYQKRKKAIDISHWSQFPDEEEVLLKPGVEYTVVKVECNEENKKHYIYLNVYV</sequence>
<dbReference type="EMBL" id="CAJNOJ010000281">
    <property type="protein sequence ID" value="CAF1366264.1"/>
    <property type="molecule type" value="Genomic_DNA"/>
</dbReference>
<gene>
    <name evidence="12" type="ORF">EDS130_LOCUS34112</name>
    <name evidence="13" type="ORF">XAT740_LOCUS49807</name>
</gene>
<dbReference type="AlphaFoldDB" id="A0A816C624"/>
<comment type="similarity">
    <text evidence="1 10">Belongs to the Arg-specific ADP-ribosyltransferase family.</text>
</comment>
<evidence type="ECO:0000256" key="3">
    <source>
        <dbReference type="ARBA" id="ARBA00022679"/>
    </source>
</evidence>
<protein>
    <recommendedName>
        <fullName evidence="10">NAD(P)(+)--arginine ADP-ribosyltransferase</fullName>
        <ecNumber evidence="10">2.4.2.31</ecNumber>
    </recommendedName>
    <alternativeName>
        <fullName evidence="10">Mono(ADP-ribosyl)transferase</fullName>
    </alternativeName>
</protein>